<dbReference type="EMBL" id="JAACJM010000017">
    <property type="protein sequence ID" value="KAF5367941.1"/>
    <property type="molecule type" value="Genomic_DNA"/>
</dbReference>
<protein>
    <submittedName>
        <fullName evidence="1">Uncharacterized protein</fullName>
    </submittedName>
</protein>
<sequence>MQILGTILDAQNDIAKAKTNIGITSASAISYVCNFSNVGHATSSVGVINVDNATNTLCPSNVAARLLITEVNVELQLANLSAMDLD</sequence>
<comment type="caution">
    <text evidence="1">The sequence shown here is derived from an EMBL/GenBank/DDBJ whole genome shotgun (WGS) entry which is preliminary data.</text>
</comment>
<name>A0A8H5LSM2_9AGAR</name>
<evidence type="ECO:0000313" key="2">
    <source>
        <dbReference type="Proteomes" id="UP000559256"/>
    </source>
</evidence>
<proteinExistence type="predicted"/>
<accession>A0A8H5LSM2</accession>
<reference evidence="1 2" key="1">
    <citation type="journal article" date="2020" name="ISME J.">
        <title>Uncovering the hidden diversity of litter-decomposition mechanisms in mushroom-forming fungi.</title>
        <authorList>
            <person name="Floudas D."/>
            <person name="Bentzer J."/>
            <person name="Ahren D."/>
            <person name="Johansson T."/>
            <person name="Persson P."/>
            <person name="Tunlid A."/>
        </authorList>
    </citation>
    <scope>NUCLEOTIDE SEQUENCE [LARGE SCALE GENOMIC DNA]</scope>
    <source>
        <strain evidence="1 2">CBS 291.85</strain>
    </source>
</reference>
<evidence type="ECO:0000313" key="1">
    <source>
        <dbReference type="EMBL" id="KAF5367941.1"/>
    </source>
</evidence>
<keyword evidence="2" id="KW-1185">Reference proteome</keyword>
<dbReference type="Proteomes" id="UP000559256">
    <property type="component" value="Unassembled WGS sequence"/>
</dbReference>
<dbReference type="AlphaFoldDB" id="A0A8H5LSM2"/>
<organism evidence="1 2">
    <name type="scientific">Tetrapyrgos nigripes</name>
    <dbReference type="NCBI Taxonomy" id="182062"/>
    <lineage>
        <taxon>Eukaryota</taxon>
        <taxon>Fungi</taxon>
        <taxon>Dikarya</taxon>
        <taxon>Basidiomycota</taxon>
        <taxon>Agaricomycotina</taxon>
        <taxon>Agaricomycetes</taxon>
        <taxon>Agaricomycetidae</taxon>
        <taxon>Agaricales</taxon>
        <taxon>Marasmiineae</taxon>
        <taxon>Marasmiaceae</taxon>
        <taxon>Tetrapyrgos</taxon>
    </lineage>
</organism>
<gene>
    <name evidence="1" type="ORF">D9758_004325</name>
</gene>